<evidence type="ECO:0000313" key="1">
    <source>
        <dbReference type="EMBL" id="JAH99761.1"/>
    </source>
</evidence>
<reference evidence="1" key="1">
    <citation type="submission" date="2014-11" db="EMBL/GenBank/DDBJ databases">
        <authorList>
            <person name="Amaro Gonzalez C."/>
        </authorList>
    </citation>
    <scope>NUCLEOTIDE SEQUENCE</scope>
</reference>
<dbReference type="AlphaFoldDB" id="A0A0E9XBH0"/>
<accession>A0A0E9XBH0</accession>
<name>A0A0E9XBH0_ANGAN</name>
<sequence length="52" mass="5958">MSDQALTLSYFPLCVSVHRHQQATVQEPRYVHLLLNDSATRRSPSSPIHHMT</sequence>
<protein>
    <submittedName>
        <fullName evidence="1">Uncharacterized protein</fullName>
    </submittedName>
</protein>
<proteinExistence type="predicted"/>
<dbReference type="EMBL" id="GBXM01008816">
    <property type="protein sequence ID" value="JAH99761.1"/>
    <property type="molecule type" value="Transcribed_RNA"/>
</dbReference>
<organism evidence="1">
    <name type="scientific">Anguilla anguilla</name>
    <name type="common">European freshwater eel</name>
    <name type="synonym">Muraena anguilla</name>
    <dbReference type="NCBI Taxonomy" id="7936"/>
    <lineage>
        <taxon>Eukaryota</taxon>
        <taxon>Metazoa</taxon>
        <taxon>Chordata</taxon>
        <taxon>Craniata</taxon>
        <taxon>Vertebrata</taxon>
        <taxon>Euteleostomi</taxon>
        <taxon>Actinopterygii</taxon>
        <taxon>Neopterygii</taxon>
        <taxon>Teleostei</taxon>
        <taxon>Anguilliformes</taxon>
        <taxon>Anguillidae</taxon>
        <taxon>Anguilla</taxon>
    </lineage>
</organism>
<reference evidence="1" key="2">
    <citation type="journal article" date="2015" name="Fish Shellfish Immunol.">
        <title>Early steps in the European eel (Anguilla anguilla)-Vibrio vulnificus interaction in the gills: Role of the RtxA13 toxin.</title>
        <authorList>
            <person name="Callol A."/>
            <person name="Pajuelo D."/>
            <person name="Ebbesson L."/>
            <person name="Teles M."/>
            <person name="MacKenzie S."/>
            <person name="Amaro C."/>
        </authorList>
    </citation>
    <scope>NUCLEOTIDE SEQUENCE</scope>
</reference>